<dbReference type="Proteomes" id="UP001266305">
    <property type="component" value="Unassembled WGS sequence"/>
</dbReference>
<evidence type="ECO:0000313" key="2">
    <source>
        <dbReference type="Proteomes" id="UP001266305"/>
    </source>
</evidence>
<protein>
    <submittedName>
        <fullName evidence="1">Uncharacterized protein</fullName>
    </submittedName>
</protein>
<feature type="non-terminal residue" evidence="1">
    <location>
        <position position="1"/>
    </location>
</feature>
<gene>
    <name evidence="1" type="ORF">P7K49_006774</name>
</gene>
<comment type="caution">
    <text evidence="1">The sequence shown here is derived from an EMBL/GenBank/DDBJ whole genome shotgun (WGS) entry which is preliminary data.</text>
</comment>
<sequence length="54" mass="5750">KVQGPYGWMMSAAQERKPDFFSVPGDSGEGMTAATGKMLALPATLAARDTGFLW</sequence>
<keyword evidence="2" id="KW-1185">Reference proteome</keyword>
<evidence type="ECO:0000313" key="1">
    <source>
        <dbReference type="EMBL" id="KAK2116148.1"/>
    </source>
</evidence>
<reference evidence="1 2" key="1">
    <citation type="submission" date="2023-05" db="EMBL/GenBank/DDBJ databases">
        <title>B98-5 Cell Line De Novo Hybrid Assembly: An Optical Mapping Approach.</title>
        <authorList>
            <person name="Kananen K."/>
            <person name="Auerbach J.A."/>
            <person name="Kautto E."/>
            <person name="Blachly J.S."/>
        </authorList>
    </citation>
    <scope>NUCLEOTIDE SEQUENCE [LARGE SCALE GENOMIC DNA]</scope>
    <source>
        <strain evidence="1">B95-8</strain>
        <tissue evidence="1">Cell line</tissue>
    </source>
</reference>
<name>A0ABQ9W3C9_SAGOE</name>
<accession>A0ABQ9W3C9</accession>
<proteinExistence type="predicted"/>
<feature type="non-terminal residue" evidence="1">
    <location>
        <position position="54"/>
    </location>
</feature>
<organism evidence="1 2">
    <name type="scientific">Saguinus oedipus</name>
    <name type="common">Cotton-top tamarin</name>
    <name type="synonym">Oedipomidas oedipus</name>
    <dbReference type="NCBI Taxonomy" id="9490"/>
    <lineage>
        <taxon>Eukaryota</taxon>
        <taxon>Metazoa</taxon>
        <taxon>Chordata</taxon>
        <taxon>Craniata</taxon>
        <taxon>Vertebrata</taxon>
        <taxon>Euteleostomi</taxon>
        <taxon>Mammalia</taxon>
        <taxon>Eutheria</taxon>
        <taxon>Euarchontoglires</taxon>
        <taxon>Primates</taxon>
        <taxon>Haplorrhini</taxon>
        <taxon>Platyrrhini</taxon>
        <taxon>Cebidae</taxon>
        <taxon>Callitrichinae</taxon>
        <taxon>Saguinus</taxon>
    </lineage>
</organism>
<dbReference type="EMBL" id="JASSZA010000003">
    <property type="protein sequence ID" value="KAK2116148.1"/>
    <property type="molecule type" value="Genomic_DNA"/>
</dbReference>